<name>A0A814Q1H8_9BILA</name>
<gene>
    <name evidence="10" type="ORF">OXX778_LOCUS21709</name>
</gene>
<evidence type="ECO:0000313" key="11">
    <source>
        <dbReference type="Proteomes" id="UP000663879"/>
    </source>
</evidence>
<dbReference type="GO" id="GO:0008270">
    <property type="term" value="F:zinc ion binding"/>
    <property type="evidence" value="ECO:0007669"/>
    <property type="project" value="UniProtKB-KW"/>
</dbReference>
<dbReference type="GO" id="GO:0005634">
    <property type="term" value="C:nucleus"/>
    <property type="evidence" value="ECO:0007669"/>
    <property type="project" value="UniProtKB-SubCell"/>
</dbReference>
<keyword evidence="8" id="KW-0175">Coiled coil</keyword>
<keyword evidence="11" id="KW-1185">Reference proteome</keyword>
<evidence type="ECO:0000256" key="7">
    <source>
        <dbReference type="ARBA" id="ARBA00023242"/>
    </source>
</evidence>
<evidence type="ECO:0000313" key="10">
    <source>
        <dbReference type="EMBL" id="CAF1113122.1"/>
    </source>
</evidence>
<evidence type="ECO:0000256" key="2">
    <source>
        <dbReference type="ARBA" id="ARBA00022723"/>
    </source>
</evidence>
<keyword evidence="3" id="KW-0863">Zinc-finger</keyword>
<dbReference type="SUPFAM" id="SSF103637">
    <property type="entry name" value="CCHHC domain"/>
    <property type="match status" value="2"/>
</dbReference>
<dbReference type="GO" id="GO:0006355">
    <property type="term" value="P:regulation of DNA-templated transcription"/>
    <property type="evidence" value="ECO:0007669"/>
    <property type="project" value="InterPro"/>
</dbReference>
<evidence type="ECO:0000256" key="4">
    <source>
        <dbReference type="ARBA" id="ARBA00022833"/>
    </source>
</evidence>
<keyword evidence="7" id="KW-0539">Nucleus</keyword>
<feature type="region of interest" description="Disordered" evidence="9">
    <location>
        <begin position="66"/>
        <end position="88"/>
    </location>
</feature>
<dbReference type="PROSITE" id="PS51802">
    <property type="entry name" value="ZF_CCHHC"/>
    <property type="match status" value="1"/>
</dbReference>
<keyword evidence="2" id="KW-0479">Metal-binding</keyword>
<protein>
    <submittedName>
        <fullName evidence="10">Uncharacterized protein</fullName>
    </submittedName>
</protein>
<proteinExistence type="predicted"/>
<comment type="subcellular location">
    <subcellularLocation>
        <location evidence="1">Nucleus</location>
    </subcellularLocation>
</comment>
<evidence type="ECO:0000256" key="8">
    <source>
        <dbReference type="SAM" id="Coils"/>
    </source>
</evidence>
<accession>A0A814Q1H8</accession>
<reference evidence="10" key="1">
    <citation type="submission" date="2021-02" db="EMBL/GenBank/DDBJ databases">
        <authorList>
            <person name="Nowell W R."/>
        </authorList>
    </citation>
    <scope>NUCLEOTIDE SEQUENCE</scope>
    <source>
        <strain evidence="10">Ploen Becks lab</strain>
    </source>
</reference>
<feature type="region of interest" description="Disordered" evidence="9">
    <location>
        <begin position="116"/>
        <end position="135"/>
    </location>
</feature>
<evidence type="ECO:0000256" key="3">
    <source>
        <dbReference type="ARBA" id="ARBA00022771"/>
    </source>
</evidence>
<dbReference type="Gene3D" id="4.10.320.30">
    <property type="match status" value="1"/>
</dbReference>
<comment type="caution">
    <text evidence="10">The sequence shown here is derived from an EMBL/GenBank/DDBJ whole genome shotgun (WGS) entry which is preliminary data.</text>
</comment>
<dbReference type="EMBL" id="CAJNOC010008278">
    <property type="protein sequence ID" value="CAF1113122.1"/>
    <property type="molecule type" value="Genomic_DNA"/>
</dbReference>
<dbReference type="InterPro" id="IPR002515">
    <property type="entry name" value="Znf_C2H2C"/>
</dbReference>
<feature type="coiled-coil region" evidence="8">
    <location>
        <begin position="278"/>
        <end position="326"/>
    </location>
</feature>
<evidence type="ECO:0000256" key="1">
    <source>
        <dbReference type="ARBA" id="ARBA00004123"/>
    </source>
</evidence>
<feature type="region of interest" description="Disordered" evidence="9">
    <location>
        <begin position="19"/>
        <end position="39"/>
    </location>
</feature>
<feature type="compositionally biased region" description="Polar residues" evidence="9">
    <location>
        <begin position="22"/>
        <end position="31"/>
    </location>
</feature>
<evidence type="ECO:0000256" key="5">
    <source>
        <dbReference type="ARBA" id="ARBA00023015"/>
    </source>
</evidence>
<dbReference type="AlphaFoldDB" id="A0A814Q1H8"/>
<feature type="region of interest" description="Disordered" evidence="9">
    <location>
        <begin position="186"/>
        <end position="205"/>
    </location>
</feature>
<dbReference type="InterPro" id="IPR036060">
    <property type="entry name" value="Znf_C2H2C_sf"/>
</dbReference>
<dbReference type="Proteomes" id="UP000663879">
    <property type="component" value="Unassembled WGS sequence"/>
</dbReference>
<organism evidence="10 11">
    <name type="scientific">Brachionus calyciflorus</name>
    <dbReference type="NCBI Taxonomy" id="104777"/>
    <lineage>
        <taxon>Eukaryota</taxon>
        <taxon>Metazoa</taxon>
        <taxon>Spiralia</taxon>
        <taxon>Gnathifera</taxon>
        <taxon>Rotifera</taxon>
        <taxon>Eurotatoria</taxon>
        <taxon>Monogononta</taxon>
        <taxon>Pseudotrocha</taxon>
        <taxon>Ploima</taxon>
        <taxon>Brachionidae</taxon>
        <taxon>Brachionus</taxon>
    </lineage>
</organism>
<keyword evidence="4" id="KW-0862">Zinc</keyword>
<keyword evidence="6" id="KW-0804">Transcription</keyword>
<feature type="compositionally biased region" description="Basic and acidic residues" evidence="9">
    <location>
        <begin position="74"/>
        <end position="88"/>
    </location>
</feature>
<feature type="compositionally biased region" description="Basic and acidic residues" evidence="9">
    <location>
        <begin position="191"/>
        <end position="205"/>
    </location>
</feature>
<evidence type="ECO:0000256" key="6">
    <source>
        <dbReference type="ARBA" id="ARBA00023163"/>
    </source>
</evidence>
<evidence type="ECO:0000256" key="9">
    <source>
        <dbReference type="SAM" id="MobiDB-lite"/>
    </source>
</evidence>
<keyword evidence="5" id="KW-0805">Transcription regulation</keyword>
<sequence length="342" mass="40449">MKTLNLLFKYRGLKNRKCPYQNCDSDGNNSENSKKHYSLNSCPKMRQDIERVKELEKENRLLMHKNNRQNGEIQDLKNNNKNESKEIKTKNLEEKSILEQEIIRLNENNNAFQKEKNCLKKQRDEEENKQKDEEENKSLVNLQKIRDLEYQINSLQVFEQASKDSSKKDETIEYLNGQIALLTESNNGLKRQKDEEENKSRDLEEQLKRSRSNLLEVQEQFHIKDENDLYQSFIFFDPKSIKSRCVFPKCDGSGHINPVYSKHYKAKNCPLNPVNQIIIQQRNKITQLNEQIRISNDNIKDYPDRLTLLLEENNNLKLKIEDLNKIPDSSEKEKGNSLNIIF</sequence>